<feature type="non-terminal residue" evidence="1">
    <location>
        <position position="52"/>
    </location>
</feature>
<evidence type="ECO:0000313" key="1">
    <source>
        <dbReference type="EMBL" id="CAB1458773.1"/>
    </source>
</evidence>
<sequence length="52" mass="5579">QFGELGAHWSPASILGACFEIPLVKSHVQEQGDDDGMHGTFFTLSCTGVDEL</sequence>
<protein>
    <submittedName>
        <fullName evidence="1">Uncharacterized protein</fullName>
    </submittedName>
</protein>
<reference evidence="1" key="1">
    <citation type="submission" date="2020-03" db="EMBL/GenBank/DDBJ databases">
        <authorList>
            <person name="Weist P."/>
        </authorList>
    </citation>
    <scope>NUCLEOTIDE SEQUENCE</scope>
</reference>
<accession>A0A9N7Z7Z3</accession>
<comment type="caution">
    <text evidence="1">The sequence shown here is derived from an EMBL/GenBank/DDBJ whole genome shotgun (WGS) entry which is preliminary data.</text>
</comment>
<evidence type="ECO:0000313" key="2">
    <source>
        <dbReference type="Proteomes" id="UP001153269"/>
    </source>
</evidence>
<dbReference type="AlphaFoldDB" id="A0A9N7Z7Z3"/>
<name>A0A9N7Z7Z3_PLEPL</name>
<proteinExistence type="predicted"/>
<dbReference type="EMBL" id="CADEAL010004402">
    <property type="protein sequence ID" value="CAB1458773.1"/>
    <property type="molecule type" value="Genomic_DNA"/>
</dbReference>
<dbReference type="Proteomes" id="UP001153269">
    <property type="component" value="Unassembled WGS sequence"/>
</dbReference>
<gene>
    <name evidence="1" type="ORF">PLEPLA_LOCUS46605</name>
</gene>
<keyword evidence="2" id="KW-1185">Reference proteome</keyword>
<organism evidence="1 2">
    <name type="scientific">Pleuronectes platessa</name>
    <name type="common">European plaice</name>
    <dbReference type="NCBI Taxonomy" id="8262"/>
    <lineage>
        <taxon>Eukaryota</taxon>
        <taxon>Metazoa</taxon>
        <taxon>Chordata</taxon>
        <taxon>Craniata</taxon>
        <taxon>Vertebrata</taxon>
        <taxon>Euteleostomi</taxon>
        <taxon>Actinopterygii</taxon>
        <taxon>Neopterygii</taxon>
        <taxon>Teleostei</taxon>
        <taxon>Neoteleostei</taxon>
        <taxon>Acanthomorphata</taxon>
        <taxon>Carangaria</taxon>
        <taxon>Pleuronectiformes</taxon>
        <taxon>Pleuronectoidei</taxon>
        <taxon>Pleuronectidae</taxon>
        <taxon>Pleuronectes</taxon>
    </lineage>
</organism>
<feature type="non-terminal residue" evidence="1">
    <location>
        <position position="1"/>
    </location>
</feature>